<keyword evidence="3" id="KW-0479">Metal-binding</keyword>
<reference evidence="6 7" key="1">
    <citation type="submission" date="2020-08" db="EMBL/GenBank/DDBJ databases">
        <title>Sequencing the genomes of 1000 actinobacteria strains.</title>
        <authorList>
            <person name="Klenk H.-P."/>
        </authorList>
    </citation>
    <scope>NUCLEOTIDE SEQUENCE [LARGE SCALE GENOMIC DNA]</scope>
    <source>
        <strain evidence="6 7">DSM 45809</strain>
    </source>
</reference>
<comment type="cofactor">
    <cofactor evidence="1">
        <name>Zn(2+)</name>
        <dbReference type="ChEBI" id="CHEBI:29105"/>
    </cofactor>
</comment>
<evidence type="ECO:0000313" key="6">
    <source>
        <dbReference type="EMBL" id="MBB4743964.1"/>
    </source>
</evidence>
<evidence type="ECO:0000256" key="3">
    <source>
        <dbReference type="ARBA" id="ARBA00022723"/>
    </source>
</evidence>
<evidence type="ECO:0000313" key="7">
    <source>
        <dbReference type="Proteomes" id="UP000546162"/>
    </source>
</evidence>
<keyword evidence="5" id="KW-0560">Oxidoreductase</keyword>
<accession>A0A7W7H4T4</accession>
<dbReference type="RefSeq" id="WP_185044191.1">
    <property type="nucleotide sequence ID" value="NZ_BAABFG010000005.1"/>
</dbReference>
<dbReference type="PANTHER" id="PTHR43350">
    <property type="entry name" value="NAD-DEPENDENT ALCOHOL DEHYDROGENASE"/>
    <property type="match status" value="1"/>
</dbReference>
<dbReference type="Gene3D" id="3.90.180.10">
    <property type="entry name" value="Medium-chain alcohol dehydrogenases, catalytic domain"/>
    <property type="match status" value="2"/>
</dbReference>
<dbReference type="GO" id="GO:0046872">
    <property type="term" value="F:metal ion binding"/>
    <property type="evidence" value="ECO:0007669"/>
    <property type="project" value="UniProtKB-KW"/>
</dbReference>
<comment type="caution">
    <text evidence="6">The sequence shown here is derived from an EMBL/GenBank/DDBJ whole genome shotgun (WGS) entry which is preliminary data.</text>
</comment>
<gene>
    <name evidence="6" type="ORF">BJY16_007423</name>
</gene>
<dbReference type="AlphaFoldDB" id="A0A7W7H4T4"/>
<dbReference type="SUPFAM" id="SSF51735">
    <property type="entry name" value="NAD(P)-binding Rossmann-fold domains"/>
    <property type="match status" value="1"/>
</dbReference>
<comment type="similarity">
    <text evidence="2">Belongs to the zinc-containing alcohol dehydrogenase family.</text>
</comment>
<protein>
    <submittedName>
        <fullName evidence="6">Threonine dehydrogenase-like Zn-dependent dehydrogenase</fullName>
    </submittedName>
</protein>
<dbReference type="Proteomes" id="UP000546162">
    <property type="component" value="Unassembled WGS sequence"/>
</dbReference>
<organism evidence="6 7">
    <name type="scientific">Actinoplanes octamycinicus</name>
    <dbReference type="NCBI Taxonomy" id="135948"/>
    <lineage>
        <taxon>Bacteria</taxon>
        <taxon>Bacillati</taxon>
        <taxon>Actinomycetota</taxon>
        <taxon>Actinomycetes</taxon>
        <taxon>Micromonosporales</taxon>
        <taxon>Micromonosporaceae</taxon>
        <taxon>Actinoplanes</taxon>
    </lineage>
</organism>
<dbReference type="InterPro" id="IPR011032">
    <property type="entry name" value="GroES-like_sf"/>
</dbReference>
<keyword evidence="4" id="KW-0862">Zinc</keyword>
<dbReference type="InterPro" id="IPR036291">
    <property type="entry name" value="NAD(P)-bd_dom_sf"/>
</dbReference>
<dbReference type="PANTHER" id="PTHR43350:SF19">
    <property type="entry name" value="D-GULOSIDE 3-DEHYDROGENASE"/>
    <property type="match status" value="1"/>
</dbReference>
<name>A0A7W7H4T4_9ACTN</name>
<dbReference type="Gene3D" id="3.40.50.720">
    <property type="entry name" value="NAD(P)-binding Rossmann-like Domain"/>
    <property type="match status" value="1"/>
</dbReference>
<evidence type="ECO:0000256" key="1">
    <source>
        <dbReference type="ARBA" id="ARBA00001947"/>
    </source>
</evidence>
<proteinExistence type="inferred from homology"/>
<evidence type="ECO:0000256" key="5">
    <source>
        <dbReference type="ARBA" id="ARBA00023002"/>
    </source>
</evidence>
<evidence type="ECO:0000256" key="4">
    <source>
        <dbReference type="ARBA" id="ARBA00022833"/>
    </source>
</evidence>
<evidence type="ECO:0000256" key="2">
    <source>
        <dbReference type="ARBA" id="ARBA00008072"/>
    </source>
</evidence>
<sequence>MSGGDLRILRAGICGTDLQIHRRVRADRARILGHEGVAEQAGPGDHGRRFLVFNPVDPDDQDSILGHSYDGIFQRRFEPGAGRTPRTVPVDPRLPADLAPLVEPLGTALYGWELVAAATRPHRVAIWGGGTSALLVAMVAELHGCAVELIHRRTERLGFIEELGVLGSARYRLPDAAPPADRCDAAFLCLPREGAAAGLAEAVVQVRPGGRIDLFGGFGPGDSHPATGDLDLGLVRRGNVCGDPVEPAATQVRTPSGKTLSVTGHRGTAERHLTRAAELLLRHPDRFGRLITHVVSLEHAPTYLSAMASGVGTPDSPREYIKVVIDMTVGAVSARKPDLGTALGDLPATGGVR</sequence>
<keyword evidence="7" id="KW-1185">Reference proteome</keyword>
<dbReference type="GO" id="GO:0016491">
    <property type="term" value="F:oxidoreductase activity"/>
    <property type="evidence" value="ECO:0007669"/>
    <property type="project" value="UniProtKB-KW"/>
</dbReference>
<dbReference type="SUPFAM" id="SSF50129">
    <property type="entry name" value="GroES-like"/>
    <property type="match status" value="1"/>
</dbReference>
<dbReference type="EMBL" id="JACHNB010000001">
    <property type="protein sequence ID" value="MBB4743964.1"/>
    <property type="molecule type" value="Genomic_DNA"/>
</dbReference>